<dbReference type="PANTHER" id="PTHR42929:SF3">
    <property type="entry name" value="PUTRESCINE TRANSPORT SYSTEM PERMEASE PROTEIN POTH"/>
    <property type="match status" value="1"/>
</dbReference>
<dbReference type="Pfam" id="PF00528">
    <property type="entry name" value="BPD_transp_1"/>
    <property type="match status" value="1"/>
</dbReference>
<comment type="subcellular location">
    <subcellularLocation>
        <location evidence="1 8">Cell membrane</location>
        <topology evidence="1 8">Multi-pass membrane protein</topology>
    </subcellularLocation>
</comment>
<evidence type="ECO:0000256" key="3">
    <source>
        <dbReference type="ARBA" id="ARBA00022448"/>
    </source>
</evidence>
<evidence type="ECO:0000256" key="8">
    <source>
        <dbReference type="RuleBase" id="RU363032"/>
    </source>
</evidence>
<keyword evidence="6 8" id="KW-1133">Transmembrane helix</keyword>
<feature type="transmembrane region" description="Helical" evidence="8">
    <location>
        <begin position="22"/>
        <end position="41"/>
    </location>
</feature>
<evidence type="ECO:0000313" key="11">
    <source>
        <dbReference type="Proteomes" id="UP000694001"/>
    </source>
</evidence>
<evidence type="ECO:0000256" key="2">
    <source>
        <dbReference type="ARBA" id="ARBA00007069"/>
    </source>
</evidence>
<keyword evidence="7 8" id="KW-0472">Membrane</keyword>
<evidence type="ECO:0000259" key="9">
    <source>
        <dbReference type="PROSITE" id="PS50928"/>
    </source>
</evidence>
<feature type="transmembrane region" description="Helical" evidence="8">
    <location>
        <begin position="270"/>
        <end position="291"/>
    </location>
</feature>
<keyword evidence="5 8" id="KW-0812">Transmembrane</keyword>
<dbReference type="GO" id="GO:0055085">
    <property type="term" value="P:transmembrane transport"/>
    <property type="evidence" value="ECO:0007669"/>
    <property type="project" value="InterPro"/>
</dbReference>
<dbReference type="KEGG" id="elio:KO353_11490"/>
<dbReference type="CDD" id="cd06261">
    <property type="entry name" value="TM_PBP2"/>
    <property type="match status" value="1"/>
</dbReference>
<dbReference type="AlphaFoldDB" id="A0A975U0B3"/>
<dbReference type="PANTHER" id="PTHR42929">
    <property type="entry name" value="INNER MEMBRANE ABC TRANSPORTER PERMEASE PROTEIN YDCU-RELATED-RELATED"/>
    <property type="match status" value="1"/>
</dbReference>
<sequence>MSAPAAVASVRLVRLAVLVLPYAWLFLFFLLPFLIVAKIALSEPALGIPPYAPVLRWTEEKVLTLVLNLGNFALLAEDRFYLEAYLRSLRVAAVSALLCLLIGYPMAYAIARAPERRRHLLLVLVILPFWTSFLLRVMAWIGILQEQGVLNGLLLSLGLVREPLRLLYTEGAVYLGIVYCYLPFMVLPLYASLAKLDPVLLEAAADLGARPFRAFLTVTLPLSFPGIAAGVMLVFIPAVGEFVIPELLGGPSAQLVGRVLWVEFFQNRDWPMASALAVALLLLLVIPIALFQHLAAQRARR</sequence>
<dbReference type="RefSeq" id="WP_218284845.1">
    <property type="nucleotide sequence ID" value="NZ_CP076448.1"/>
</dbReference>
<organism evidence="10 11">
    <name type="scientific">Elioraea tepida</name>
    <dbReference type="NCBI Taxonomy" id="2843330"/>
    <lineage>
        <taxon>Bacteria</taxon>
        <taxon>Pseudomonadati</taxon>
        <taxon>Pseudomonadota</taxon>
        <taxon>Alphaproteobacteria</taxon>
        <taxon>Acetobacterales</taxon>
        <taxon>Elioraeaceae</taxon>
        <taxon>Elioraea</taxon>
    </lineage>
</organism>
<evidence type="ECO:0000256" key="4">
    <source>
        <dbReference type="ARBA" id="ARBA00022475"/>
    </source>
</evidence>
<dbReference type="GO" id="GO:0005886">
    <property type="term" value="C:plasma membrane"/>
    <property type="evidence" value="ECO:0007669"/>
    <property type="project" value="UniProtKB-SubCell"/>
</dbReference>
<feature type="transmembrane region" description="Helical" evidence="8">
    <location>
        <begin position="172"/>
        <end position="193"/>
    </location>
</feature>
<evidence type="ECO:0000256" key="6">
    <source>
        <dbReference type="ARBA" id="ARBA00022989"/>
    </source>
</evidence>
<keyword evidence="3 8" id="KW-0813">Transport</keyword>
<feature type="domain" description="ABC transmembrane type-1" evidence="9">
    <location>
        <begin position="85"/>
        <end position="291"/>
    </location>
</feature>
<dbReference type="PROSITE" id="PS50928">
    <property type="entry name" value="ABC_TM1"/>
    <property type="match status" value="1"/>
</dbReference>
<accession>A0A975U0B3</accession>
<feature type="transmembrane region" description="Helical" evidence="8">
    <location>
        <begin position="214"/>
        <end position="239"/>
    </location>
</feature>
<evidence type="ECO:0000256" key="5">
    <source>
        <dbReference type="ARBA" id="ARBA00022692"/>
    </source>
</evidence>
<evidence type="ECO:0000313" key="10">
    <source>
        <dbReference type="EMBL" id="QXM23912.1"/>
    </source>
</evidence>
<reference evidence="10" key="1">
    <citation type="submission" date="2021-06" db="EMBL/GenBank/DDBJ databases">
        <title>Elioraea tepida, sp. nov., a moderately thermophilic aerobic anoxygenic phototrophic bacterium isolated from an alkaline siliceous hot spring mat community in Yellowstone National Park, WY, USA.</title>
        <authorList>
            <person name="Saini M.K."/>
            <person name="Yoshida S."/>
            <person name="Sebastian A."/>
            <person name="Hirose S."/>
            <person name="Hara E."/>
            <person name="Tamaki H."/>
            <person name="Soulier N.T."/>
            <person name="Albert I."/>
            <person name="Hanada S."/>
            <person name="Bryant D.A."/>
            <person name="Tank M."/>
        </authorList>
    </citation>
    <scope>NUCLEOTIDE SEQUENCE</scope>
    <source>
        <strain evidence="10">MS-P2</strain>
    </source>
</reference>
<keyword evidence="4" id="KW-1003">Cell membrane</keyword>
<dbReference type="InterPro" id="IPR000515">
    <property type="entry name" value="MetI-like"/>
</dbReference>
<dbReference type="EMBL" id="CP076448">
    <property type="protein sequence ID" value="QXM23912.1"/>
    <property type="molecule type" value="Genomic_DNA"/>
</dbReference>
<name>A0A975U0B3_9PROT</name>
<gene>
    <name evidence="10" type="ORF">KO353_11490</name>
</gene>
<feature type="transmembrane region" description="Helical" evidence="8">
    <location>
        <begin position="88"/>
        <end position="108"/>
    </location>
</feature>
<dbReference type="Proteomes" id="UP000694001">
    <property type="component" value="Chromosome"/>
</dbReference>
<feature type="transmembrane region" description="Helical" evidence="8">
    <location>
        <begin position="120"/>
        <end position="143"/>
    </location>
</feature>
<evidence type="ECO:0000256" key="7">
    <source>
        <dbReference type="ARBA" id="ARBA00023136"/>
    </source>
</evidence>
<keyword evidence="11" id="KW-1185">Reference proteome</keyword>
<comment type="similarity">
    <text evidence="2">Belongs to the binding-protein-dependent transport system permease family. CysTW subfamily.</text>
</comment>
<protein>
    <submittedName>
        <fullName evidence="10">ABC transporter permease subunit</fullName>
    </submittedName>
</protein>
<evidence type="ECO:0000256" key="1">
    <source>
        <dbReference type="ARBA" id="ARBA00004651"/>
    </source>
</evidence>
<proteinExistence type="inferred from homology"/>